<feature type="region of interest" description="Disordered" evidence="1">
    <location>
        <begin position="250"/>
        <end position="279"/>
    </location>
</feature>
<gene>
    <name evidence="2" type="ORF">LtaPh_3663100</name>
</gene>
<evidence type="ECO:0000313" key="3">
    <source>
        <dbReference type="Proteomes" id="UP000419144"/>
    </source>
</evidence>
<proteinExistence type="predicted"/>
<dbReference type="GO" id="GO:0016559">
    <property type="term" value="P:peroxisome fission"/>
    <property type="evidence" value="ECO:0007669"/>
    <property type="project" value="TreeGrafter"/>
</dbReference>
<dbReference type="GO" id="GO:0005778">
    <property type="term" value="C:peroxisomal membrane"/>
    <property type="evidence" value="ECO:0007669"/>
    <property type="project" value="TreeGrafter"/>
</dbReference>
<dbReference type="InterPro" id="IPR016543">
    <property type="entry name" value="Fis1"/>
</dbReference>
<dbReference type="InterPro" id="IPR011990">
    <property type="entry name" value="TPR-like_helical_dom_sf"/>
</dbReference>
<dbReference type="GO" id="GO:0005741">
    <property type="term" value="C:mitochondrial outer membrane"/>
    <property type="evidence" value="ECO:0007669"/>
    <property type="project" value="TreeGrafter"/>
</dbReference>
<dbReference type="GO" id="GO:0000266">
    <property type="term" value="P:mitochondrial fission"/>
    <property type="evidence" value="ECO:0007669"/>
    <property type="project" value="InterPro"/>
</dbReference>
<keyword evidence="3" id="KW-1185">Reference proteome</keyword>
<organism evidence="2 3">
    <name type="scientific">Leishmania tarentolae</name>
    <name type="common">Sauroleishmania tarentolae</name>
    <dbReference type="NCBI Taxonomy" id="5689"/>
    <lineage>
        <taxon>Eukaryota</taxon>
        <taxon>Discoba</taxon>
        <taxon>Euglenozoa</taxon>
        <taxon>Kinetoplastea</taxon>
        <taxon>Metakinetoplastina</taxon>
        <taxon>Trypanosomatida</taxon>
        <taxon>Trypanosomatidae</taxon>
        <taxon>Leishmaniinae</taxon>
        <taxon>Leishmania</taxon>
        <taxon>lizard Leishmania</taxon>
    </lineage>
</organism>
<dbReference type="PANTHER" id="PTHR13247:SF0">
    <property type="entry name" value="MITOCHONDRIAL FISSION 1 PROTEIN"/>
    <property type="match status" value="1"/>
</dbReference>
<accession>A0A640KXI3</accession>
<reference evidence="2" key="1">
    <citation type="submission" date="2019-11" db="EMBL/GenBank/DDBJ databases">
        <title>Leishmania tarentolae CDS.</title>
        <authorList>
            <person name="Goto Y."/>
            <person name="Yamagishi J."/>
        </authorList>
    </citation>
    <scope>NUCLEOTIDE SEQUENCE [LARGE SCALE GENOMIC DNA]</scope>
    <source>
        <strain evidence="2">Parrot Tar II</strain>
    </source>
</reference>
<sequence length="360" mass="39619">MFADSHPCADSPDLAVPASLAECLQILWSDHPYYRSIRKPSKEQVDNLNASIRCLLLQLHEGVDEATGDKTAYELAVAMLWHSDTSLIEEGVLLMEYLLKERWNQYWSMAIRTRPSAATSHGQDEDNEGVRRDVVEKVSGEDNRNEEGADIVRSLDQDQCVNSNHAAAVAHLCSADRTSTAITPSPANSGERVILRGSAVQFATAPPPPENEYGSVPPSLVRGREQSSTLTQGGPDTRFGSSFSCFSSAPVTSTEGKQQSWNSTHTGMSTETPTTEKSSLDAADVHSHYDRLAECCYNLAVGYTKLRKNKKALFYVGNALRLSHCTEEVLLLRRLLCARQHVRNFTSISAMLVAYGLLLL</sequence>
<dbReference type="Gene3D" id="1.25.40.10">
    <property type="entry name" value="Tetratricopeptide repeat domain"/>
    <property type="match status" value="1"/>
</dbReference>
<dbReference type="AlphaFoldDB" id="A0A640KXI3"/>
<dbReference type="VEuPathDB" id="TriTrypDB:LtaPh_3663100"/>
<dbReference type="OrthoDB" id="265004at2759"/>
<evidence type="ECO:0000313" key="2">
    <source>
        <dbReference type="EMBL" id="GET93714.1"/>
    </source>
</evidence>
<dbReference type="GO" id="GO:0000422">
    <property type="term" value="P:autophagy of mitochondrion"/>
    <property type="evidence" value="ECO:0007669"/>
    <property type="project" value="TreeGrafter"/>
</dbReference>
<evidence type="ECO:0000256" key="1">
    <source>
        <dbReference type="SAM" id="MobiDB-lite"/>
    </source>
</evidence>
<feature type="region of interest" description="Disordered" evidence="1">
    <location>
        <begin position="203"/>
        <end position="238"/>
    </location>
</feature>
<name>A0A640KXI3_LEITA</name>
<dbReference type="PANTHER" id="PTHR13247">
    <property type="entry name" value="TETRATRICOPEPTIDE REPEAT PROTEIN 11 TPR REPEAT PROTEIN 11"/>
    <property type="match status" value="1"/>
</dbReference>
<dbReference type="Proteomes" id="UP000419144">
    <property type="component" value="Unassembled WGS sequence"/>
</dbReference>
<feature type="compositionally biased region" description="Polar residues" evidence="1">
    <location>
        <begin position="250"/>
        <end position="277"/>
    </location>
</feature>
<dbReference type="EMBL" id="BLBS01000057">
    <property type="protein sequence ID" value="GET93714.1"/>
    <property type="molecule type" value="Genomic_DNA"/>
</dbReference>
<dbReference type="SUPFAM" id="SSF48452">
    <property type="entry name" value="TPR-like"/>
    <property type="match status" value="1"/>
</dbReference>
<comment type="caution">
    <text evidence="2">The sequence shown here is derived from an EMBL/GenBank/DDBJ whole genome shotgun (WGS) entry which is preliminary data.</text>
</comment>
<feature type="compositionally biased region" description="Polar residues" evidence="1">
    <location>
        <begin position="226"/>
        <end position="238"/>
    </location>
</feature>
<protein>
    <submittedName>
        <fullName evidence="2">Uncharacterized protein</fullName>
    </submittedName>
</protein>